<dbReference type="GO" id="GO:0003677">
    <property type="term" value="F:DNA binding"/>
    <property type="evidence" value="ECO:0007669"/>
    <property type="project" value="InterPro"/>
</dbReference>
<accession>A0A1R1B370</accession>
<dbReference type="GO" id="GO:0015074">
    <property type="term" value="P:DNA integration"/>
    <property type="evidence" value="ECO:0007669"/>
    <property type="project" value="InterPro"/>
</dbReference>
<dbReference type="InterPro" id="IPR013762">
    <property type="entry name" value="Integrase-like_cat_sf"/>
</dbReference>
<protein>
    <recommendedName>
        <fullName evidence="2">Tyr recombinase domain-containing protein</fullName>
    </recommendedName>
</protein>
<dbReference type="SUPFAM" id="SSF56349">
    <property type="entry name" value="DNA breaking-rejoining enzymes"/>
    <property type="match status" value="1"/>
</dbReference>
<evidence type="ECO:0000256" key="1">
    <source>
        <dbReference type="ARBA" id="ARBA00023172"/>
    </source>
</evidence>
<comment type="caution">
    <text evidence="3">The sequence shown here is derived from an EMBL/GenBank/DDBJ whole genome shotgun (WGS) entry which is preliminary data.</text>
</comment>
<dbReference type="GO" id="GO:0006310">
    <property type="term" value="P:DNA recombination"/>
    <property type="evidence" value="ECO:0007669"/>
    <property type="project" value="UniProtKB-KW"/>
</dbReference>
<dbReference type="STRING" id="1401.BK123_09830"/>
<dbReference type="AlphaFoldDB" id="A0A1R1B370"/>
<gene>
    <name evidence="3" type="ORF">BK123_09830</name>
</gene>
<name>A0A1R1B370_PAELA</name>
<keyword evidence="1" id="KW-0233">DNA recombination</keyword>
<proteinExistence type="predicted"/>
<organism evidence="3 4">
    <name type="scientific">Paenibacillus lautus</name>
    <name type="common">Bacillus lautus</name>
    <dbReference type="NCBI Taxonomy" id="1401"/>
    <lineage>
        <taxon>Bacteria</taxon>
        <taxon>Bacillati</taxon>
        <taxon>Bacillota</taxon>
        <taxon>Bacilli</taxon>
        <taxon>Bacillales</taxon>
        <taxon>Paenibacillaceae</taxon>
        <taxon>Paenibacillus</taxon>
    </lineage>
</organism>
<dbReference type="InterPro" id="IPR011010">
    <property type="entry name" value="DNA_brk_join_enz"/>
</dbReference>
<dbReference type="InterPro" id="IPR002104">
    <property type="entry name" value="Integrase_catalytic"/>
</dbReference>
<evidence type="ECO:0000313" key="3">
    <source>
        <dbReference type="EMBL" id="OME93558.1"/>
    </source>
</evidence>
<feature type="domain" description="Tyr recombinase" evidence="2">
    <location>
        <begin position="1"/>
        <end position="71"/>
    </location>
</feature>
<dbReference type="PROSITE" id="PS51898">
    <property type="entry name" value="TYR_RECOMBINASE"/>
    <property type="match status" value="1"/>
</dbReference>
<evidence type="ECO:0000313" key="4">
    <source>
        <dbReference type="Proteomes" id="UP000187074"/>
    </source>
</evidence>
<sequence>MAFELAASTGMRQSEILALRRIDLDLNIRSISVRQAYTIAEVGHDFDDTKNDSSIRSIALFANTEAILLLM</sequence>
<dbReference type="Gene3D" id="1.10.443.10">
    <property type="entry name" value="Intergrase catalytic core"/>
    <property type="match status" value="1"/>
</dbReference>
<dbReference type="EMBL" id="MRTF01000003">
    <property type="protein sequence ID" value="OME93558.1"/>
    <property type="molecule type" value="Genomic_DNA"/>
</dbReference>
<reference evidence="3 4" key="1">
    <citation type="submission" date="2016-11" db="EMBL/GenBank/DDBJ databases">
        <title>Paenibacillus species isolates.</title>
        <authorList>
            <person name="Beno S.M."/>
        </authorList>
    </citation>
    <scope>NUCLEOTIDE SEQUENCE [LARGE SCALE GENOMIC DNA]</scope>
    <source>
        <strain evidence="3 4">FSL F4-0100</strain>
    </source>
</reference>
<dbReference type="Proteomes" id="UP000187074">
    <property type="component" value="Unassembled WGS sequence"/>
</dbReference>
<evidence type="ECO:0000259" key="2">
    <source>
        <dbReference type="PROSITE" id="PS51898"/>
    </source>
</evidence>